<organism evidence="1 2">
    <name type="scientific">Lupinus luteus</name>
    <name type="common">European yellow lupine</name>
    <dbReference type="NCBI Taxonomy" id="3873"/>
    <lineage>
        <taxon>Eukaryota</taxon>
        <taxon>Viridiplantae</taxon>
        <taxon>Streptophyta</taxon>
        <taxon>Embryophyta</taxon>
        <taxon>Tracheophyta</taxon>
        <taxon>Spermatophyta</taxon>
        <taxon>Magnoliopsida</taxon>
        <taxon>eudicotyledons</taxon>
        <taxon>Gunneridae</taxon>
        <taxon>Pentapetalae</taxon>
        <taxon>rosids</taxon>
        <taxon>fabids</taxon>
        <taxon>Fabales</taxon>
        <taxon>Fabaceae</taxon>
        <taxon>Papilionoideae</taxon>
        <taxon>50 kb inversion clade</taxon>
        <taxon>genistoids sensu lato</taxon>
        <taxon>core genistoids</taxon>
        <taxon>Genisteae</taxon>
        <taxon>Lupinus</taxon>
    </lineage>
</organism>
<dbReference type="Proteomes" id="UP001497480">
    <property type="component" value="Unassembled WGS sequence"/>
</dbReference>
<evidence type="ECO:0000313" key="1">
    <source>
        <dbReference type="EMBL" id="CAL0332817.1"/>
    </source>
</evidence>
<keyword evidence="2" id="KW-1185">Reference proteome</keyword>
<name>A0AAV1YG54_LUPLU</name>
<accession>A0AAV1YG54</accession>
<dbReference type="AlphaFoldDB" id="A0AAV1YG54"/>
<protein>
    <submittedName>
        <fullName evidence="1">Uncharacterized protein</fullName>
    </submittedName>
</protein>
<comment type="caution">
    <text evidence="1">The sequence shown here is derived from an EMBL/GenBank/DDBJ whole genome shotgun (WGS) entry which is preliminary data.</text>
</comment>
<evidence type="ECO:0000313" key="2">
    <source>
        <dbReference type="Proteomes" id="UP001497480"/>
    </source>
</evidence>
<dbReference type="EMBL" id="CAXHTB010000024">
    <property type="protein sequence ID" value="CAL0332817.1"/>
    <property type="molecule type" value="Genomic_DNA"/>
</dbReference>
<reference evidence="1 2" key="1">
    <citation type="submission" date="2024-03" db="EMBL/GenBank/DDBJ databases">
        <authorList>
            <person name="Martinez-Hernandez J."/>
        </authorList>
    </citation>
    <scope>NUCLEOTIDE SEQUENCE [LARGE SCALE GENOMIC DNA]</scope>
</reference>
<dbReference type="Gene3D" id="3.30.200.20">
    <property type="entry name" value="Phosphorylase Kinase, domain 1"/>
    <property type="match status" value="1"/>
</dbReference>
<sequence length="86" mass="9939">MFCKNYFGLYHYSINSFLSRKPEVLFTSQMEAIRHVKHKTLVKLLGCCTEGAYRKWQNIHNATTTTQSCRRPCKTVAPVSLPESKI</sequence>
<proteinExistence type="predicted"/>
<gene>
    <name evidence="1" type="ORF">LLUT_LOCUS33877</name>
</gene>